<dbReference type="EMBL" id="CAJPIZ010023240">
    <property type="protein sequence ID" value="CAG2118166.1"/>
    <property type="molecule type" value="Genomic_DNA"/>
</dbReference>
<dbReference type="Proteomes" id="UP000759131">
    <property type="component" value="Unassembled WGS sequence"/>
</dbReference>
<dbReference type="OrthoDB" id="6514925at2759"/>
<evidence type="ECO:0000256" key="8">
    <source>
        <dbReference type="ARBA" id="ARBA00023136"/>
    </source>
</evidence>
<feature type="non-terminal residue" evidence="11">
    <location>
        <position position="1"/>
    </location>
</feature>
<protein>
    <recommendedName>
        <fullName evidence="13">Very-long-chain 3-oxoacyl-CoA synthase</fullName>
    </recommendedName>
</protein>
<keyword evidence="2" id="KW-0444">Lipid biosynthesis</keyword>
<keyword evidence="8 10" id="KW-0472">Membrane</keyword>
<keyword evidence="5" id="KW-0276">Fatty acid metabolism</keyword>
<reference evidence="11" key="1">
    <citation type="submission" date="2020-11" db="EMBL/GenBank/DDBJ databases">
        <authorList>
            <person name="Tran Van P."/>
        </authorList>
    </citation>
    <scope>NUCLEOTIDE SEQUENCE</scope>
</reference>
<evidence type="ECO:0000313" key="12">
    <source>
        <dbReference type="Proteomes" id="UP000759131"/>
    </source>
</evidence>
<keyword evidence="3" id="KW-0808">Transferase</keyword>
<comment type="subcellular location">
    <subcellularLocation>
        <location evidence="1">Membrane</location>
        <topology evidence="1">Multi-pass membrane protein</topology>
    </subcellularLocation>
</comment>
<accession>A0A7R9QCA1</accession>
<keyword evidence="7" id="KW-0443">Lipid metabolism</keyword>
<dbReference type="GO" id="GO:0006633">
    <property type="term" value="P:fatty acid biosynthetic process"/>
    <property type="evidence" value="ECO:0007669"/>
    <property type="project" value="UniProtKB-KW"/>
</dbReference>
<dbReference type="GO" id="GO:0016020">
    <property type="term" value="C:membrane"/>
    <property type="evidence" value="ECO:0007669"/>
    <property type="project" value="UniProtKB-SubCell"/>
</dbReference>
<keyword evidence="6 10" id="KW-1133">Transmembrane helix</keyword>
<feature type="transmembrane region" description="Helical" evidence="10">
    <location>
        <begin position="29"/>
        <end position="46"/>
    </location>
</feature>
<evidence type="ECO:0000256" key="2">
    <source>
        <dbReference type="ARBA" id="ARBA00022516"/>
    </source>
</evidence>
<evidence type="ECO:0008006" key="13">
    <source>
        <dbReference type="Google" id="ProtNLM"/>
    </source>
</evidence>
<keyword evidence="4 10" id="KW-0812">Transmembrane</keyword>
<keyword evidence="12" id="KW-1185">Reference proteome</keyword>
<dbReference type="EMBL" id="OC877815">
    <property type="protein sequence ID" value="CAD7640240.1"/>
    <property type="molecule type" value="Genomic_DNA"/>
</dbReference>
<name>A0A7R9QCA1_9ACAR</name>
<dbReference type="Pfam" id="PF01151">
    <property type="entry name" value="ELO"/>
    <property type="match status" value="1"/>
</dbReference>
<evidence type="ECO:0000256" key="1">
    <source>
        <dbReference type="ARBA" id="ARBA00004141"/>
    </source>
</evidence>
<evidence type="ECO:0000256" key="4">
    <source>
        <dbReference type="ARBA" id="ARBA00022692"/>
    </source>
</evidence>
<gene>
    <name evidence="11" type="ORF">OSB1V03_LOCUS18118</name>
</gene>
<evidence type="ECO:0000256" key="3">
    <source>
        <dbReference type="ARBA" id="ARBA00022679"/>
    </source>
</evidence>
<keyword evidence="9" id="KW-0275">Fatty acid biosynthesis</keyword>
<evidence type="ECO:0000313" key="11">
    <source>
        <dbReference type="EMBL" id="CAD7640240.1"/>
    </source>
</evidence>
<sequence>MYSYYLLSAFGPQIQPYLWWKRYITRLQLIQFALLIVYAMYCVMFGDLSDYPLAFNLLTYKSNKKSSKIN</sequence>
<organism evidence="11">
    <name type="scientific">Medioppia subpectinata</name>
    <dbReference type="NCBI Taxonomy" id="1979941"/>
    <lineage>
        <taxon>Eukaryota</taxon>
        <taxon>Metazoa</taxon>
        <taxon>Ecdysozoa</taxon>
        <taxon>Arthropoda</taxon>
        <taxon>Chelicerata</taxon>
        <taxon>Arachnida</taxon>
        <taxon>Acari</taxon>
        <taxon>Acariformes</taxon>
        <taxon>Sarcoptiformes</taxon>
        <taxon>Oribatida</taxon>
        <taxon>Brachypylina</taxon>
        <taxon>Oppioidea</taxon>
        <taxon>Oppiidae</taxon>
        <taxon>Medioppia</taxon>
    </lineage>
</organism>
<evidence type="ECO:0000256" key="5">
    <source>
        <dbReference type="ARBA" id="ARBA00022832"/>
    </source>
</evidence>
<dbReference type="AlphaFoldDB" id="A0A7R9QCA1"/>
<evidence type="ECO:0000256" key="9">
    <source>
        <dbReference type="ARBA" id="ARBA00023160"/>
    </source>
</evidence>
<evidence type="ECO:0000256" key="6">
    <source>
        <dbReference type="ARBA" id="ARBA00022989"/>
    </source>
</evidence>
<proteinExistence type="predicted"/>
<dbReference type="GO" id="GO:0009922">
    <property type="term" value="F:fatty acid elongase activity"/>
    <property type="evidence" value="ECO:0007669"/>
    <property type="project" value="InterPro"/>
</dbReference>
<evidence type="ECO:0000256" key="7">
    <source>
        <dbReference type="ARBA" id="ARBA00023098"/>
    </source>
</evidence>
<dbReference type="InterPro" id="IPR002076">
    <property type="entry name" value="ELO_fam"/>
</dbReference>
<evidence type="ECO:0000256" key="10">
    <source>
        <dbReference type="SAM" id="Phobius"/>
    </source>
</evidence>